<dbReference type="AlphaFoldDB" id="A0A841J9C1"/>
<protein>
    <submittedName>
        <fullName evidence="2">Formate dehydrogenase subunit delta</fullName>
        <ecNumber evidence="2">1.17.1.9</ecNumber>
    </submittedName>
</protein>
<dbReference type="RefSeq" id="WP_246352018.1">
    <property type="nucleotide sequence ID" value="NZ_JACIJP010000005.1"/>
</dbReference>
<keyword evidence="3" id="KW-1185">Reference proteome</keyword>
<proteinExistence type="predicted"/>
<keyword evidence="2" id="KW-0560">Oxidoreductase</keyword>
<organism evidence="2 3">
    <name type="scientific">Sphingobium subterraneum</name>
    <dbReference type="NCBI Taxonomy" id="627688"/>
    <lineage>
        <taxon>Bacteria</taxon>
        <taxon>Pseudomonadati</taxon>
        <taxon>Pseudomonadota</taxon>
        <taxon>Alphaproteobacteria</taxon>
        <taxon>Sphingomonadales</taxon>
        <taxon>Sphingomonadaceae</taxon>
        <taxon>Sphingobium</taxon>
    </lineage>
</organism>
<evidence type="ECO:0000313" key="2">
    <source>
        <dbReference type="EMBL" id="MBB6125148.1"/>
    </source>
</evidence>
<dbReference type="GO" id="GO:0008863">
    <property type="term" value="F:formate dehydrogenase (NAD+) activity"/>
    <property type="evidence" value="ECO:0007669"/>
    <property type="project" value="UniProtKB-EC"/>
</dbReference>
<name>A0A841J9C1_9SPHN</name>
<sequence length="89" mass="9257">MMSNRERLVYMANQIARNFAALGHDNAVAATADHIASFWDPRMRETIFACGADDGLGDLAGAAVARLRAGAQPAPQTPVTQLSGGSDAG</sequence>
<evidence type="ECO:0000313" key="3">
    <source>
        <dbReference type="Proteomes" id="UP000552700"/>
    </source>
</evidence>
<reference evidence="2 3" key="1">
    <citation type="submission" date="2020-08" db="EMBL/GenBank/DDBJ databases">
        <title>Genomic Encyclopedia of Type Strains, Phase IV (KMG-IV): sequencing the most valuable type-strain genomes for metagenomic binning, comparative biology and taxonomic classification.</title>
        <authorList>
            <person name="Goeker M."/>
        </authorList>
    </citation>
    <scope>NUCLEOTIDE SEQUENCE [LARGE SCALE GENOMIC DNA]</scope>
    <source>
        <strain evidence="2 3">DSM 102255</strain>
    </source>
</reference>
<accession>A0A841J9C1</accession>
<dbReference type="Pfam" id="PF11390">
    <property type="entry name" value="FdsD"/>
    <property type="match status" value="1"/>
</dbReference>
<comment type="caution">
    <text evidence="2">The sequence shown here is derived from an EMBL/GenBank/DDBJ whole genome shotgun (WGS) entry which is preliminary data.</text>
</comment>
<dbReference type="EMBL" id="JACIJP010000005">
    <property type="protein sequence ID" value="MBB6125148.1"/>
    <property type="molecule type" value="Genomic_DNA"/>
</dbReference>
<gene>
    <name evidence="2" type="ORF">FHS92_002905</name>
</gene>
<feature type="compositionally biased region" description="Polar residues" evidence="1">
    <location>
        <begin position="77"/>
        <end position="89"/>
    </location>
</feature>
<dbReference type="EC" id="1.17.1.9" evidence="2"/>
<dbReference type="InterPro" id="IPR021074">
    <property type="entry name" value="Formate_DH_dsu"/>
</dbReference>
<dbReference type="Proteomes" id="UP000552700">
    <property type="component" value="Unassembled WGS sequence"/>
</dbReference>
<feature type="region of interest" description="Disordered" evidence="1">
    <location>
        <begin position="70"/>
        <end position="89"/>
    </location>
</feature>
<evidence type="ECO:0000256" key="1">
    <source>
        <dbReference type="SAM" id="MobiDB-lite"/>
    </source>
</evidence>